<keyword evidence="2" id="KW-1185">Reference proteome</keyword>
<evidence type="ECO:0000313" key="2">
    <source>
        <dbReference type="Proteomes" id="UP000828922"/>
    </source>
</evidence>
<proteinExistence type="predicted"/>
<protein>
    <submittedName>
        <fullName evidence="1">Uncharacterized protein</fullName>
    </submittedName>
</protein>
<organism evidence="1 2">
    <name type="scientific">Sphagnum magellanicum</name>
    <dbReference type="NCBI Taxonomy" id="128215"/>
    <lineage>
        <taxon>Eukaryota</taxon>
        <taxon>Viridiplantae</taxon>
        <taxon>Streptophyta</taxon>
        <taxon>Embryophyta</taxon>
        <taxon>Bryophyta</taxon>
        <taxon>Sphagnophytina</taxon>
        <taxon>Sphagnopsida</taxon>
        <taxon>Sphagnales</taxon>
        <taxon>Sphagnaceae</taxon>
        <taxon>Sphagnum</taxon>
    </lineage>
</organism>
<reference evidence="2" key="1">
    <citation type="journal article" date="2022" name="New Phytol.">
        <title>Phylogenomic structure and speciation in an emerging model: the Sphagnum magellanicum complex (Bryophyta).</title>
        <authorList>
            <person name="Shaw A.J."/>
            <person name="Piatkowski B."/>
            <person name="Duffy A.M."/>
            <person name="Aguero B."/>
            <person name="Imwattana K."/>
            <person name="Nieto-Lugilde M."/>
            <person name="Healey A."/>
            <person name="Weston D.J."/>
            <person name="Patel M.N."/>
            <person name="Schmutz J."/>
            <person name="Grimwood J."/>
            <person name="Yavitt J.B."/>
            <person name="Hassel K."/>
            <person name="Stenoien H.K."/>
            <person name="Flatberg K.I."/>
            <person name="Bickford C.P."/>
            <person name="Hicks K.A."/>
        </authorList>
    </citation>
    <scope>NUCLEOTIDE SEQUENCE [LARGE SCALE GENOMIC DNA]</scope>
</reference>
<dbReference type="Proteomes" id="UP000828922">
    <property type="component" value="Linkage Group LG07"/>
</dbReference>
<accession>A0ACB8HKX1</accession>
<comment type="caution">
    <text evidence="1">The sequence shown here is derived from an EMBL/GenBank/DDBJ whole genome shotgun (WGS) entry which is preliminary data.</text>
</comment>
<sequence length="118" mass="13394">MKSINEITHLQLRCKLTHSSLKAAERNAPDPTATYAEIISLKKQVDRMKWHVCRLSEFCENPIPGVERCLLLPGNDLNKSDLERKASAITELLSAKEDEAAEKNIILEEVFVLDDKMM</sequence>
<dbReference type="EMBL" id="CM038913">
    <property type="protein sequence ID" value="KAH9556870.1"/>
    <property type="molecule type" value="Genomic_DNA"/>
</dbReference>
<gene>
    <name evidence="1" type="ORF">CY35_07G054400</name>
</gene>
<name>A0ACB8HKX1_9BRYO</name>
<evidence type="ECO:0000313" key="1">
    <source>
        <dbReference type="EMBL" id="KAH9556870.1"/>
    </source>
</evidence>